<dbReference type="PANTHER" id="PTHR12677">
    <property type="entry name" value="GOLGI APPARATUS MEMBRANE PROTEIN TVP38-RELATED"/>
    <property type="match status" value="1"/>
</dbReference>
<sequence length="246" mass="25418">MNQHSPTGGTTAAQRFRWVGSPWTRLGTLLLIVGSVGIGLLRNGVPTLATTQSWVADFGAWAPLLFVLVYAMATVSMLPMAVLSAFAGTLFGIPIGIVVVWCGAMLGSTAAFLLGGGRTAAAAVDPAAGAWRGFLQRHGTWAVAVTRLVPVVPLGLVNYAFAITSVRLHQYVVGTGIGIIPVTVVLVTLGDQATSLQSPVSILVVTALGVLLVGGAVLVRGRRARSTKAVDRTVSDDSGCGKDESR</sequence>
<evidence type="ECO:0000256" key="6">
    <source>
        <dbReference type="ARBA" id="ARBA00023136"/>
    </source>
</evidence>
<keyword evidence="3 7" id="KW-1003">Cell membrane</keyword>
<dbReference type="InterPro" id="IPR032816">
    <property type="entry name" value="VTT_dom"/>
</dbReference>
<evidence type="ECO:0000256" key="7">
    <source>
        <dbReference type="RuleBase" id="RU366058"/>
    </source>
</evidence>
<comment type="similarity">
    <text evidence="2 7">Belongs to the TVP38/TMEM64 family.</text>
</comment>
<feature type="transmembrane region" description="Helical" evidence="7">
    <location>
        <begin position="23"/>
        <end position="41"/>
    </location>
</feature>
<evidence type="ECO:0000313" key="10">
    <source>
        <dbReference type="Proteomes" id="UP000294744"/>
    </source>
</evidence>
<accession>A0A4R4UY19</accession>
<dbReference type="Proteomes" id="UP000294744">
    <property type="component" value="Unassembled WGS sequence"/>
</dbReference>
<feature type="transmembrane region" description="Helical" evidence="7">
    <location>
        <begin position="168"/>
        <end position="188"/>
    </location>
</feature>
<keyword evidence="10" id="KW-1185">Reference proteome</keyword>
<name>A0A4R4UY19_9PSEU</name>
<dbReference type="AlphaFoldDB" id="A0A4R4UY19"/>
<evidence type="ECO:0000256" key="5">
    <source>
        <dbReference type="ARBA" id="ARBA00022989"/>
    </source>
</evidence>
<dbReference type="GO" id="GO:0005886">
    <property type="term" value="C:plasma membrane"/>
    <property type="evidence" value="ECO:0007669"/>
    <property type="project" value="UniProtKB-SubCell"/>
</dbReference>
<feature type="transmembrane region" description="Helical" evidence="7">
    <location>
        <begin position="141"/>
        <end position="161"/>
    </location>
</feature>
<evidence type="ECO:0000313" key="9">
    <source>
        <dbReference type="EMBL" id="TDC95516.1"/>
    </source>
</evidence>
<dbReference type="RefSeq" id="WP_132620006.1">
    <property type="nucleotide sequence ID" value="NZ_SMKV01000004.1"/>
</dbReference>
<evidence type="ECO:0000259" key="8">
    <source>
        <dbReference type="Pfam" id="PF09335"/>
    </source>
</evidence>
<evidence type="ECO:0000256" key="1">
    <source>
        <dbReference type="ARBA" id="ARBA00004651"/>
    </source>
</evidence>
<feature type="transmembrane region" description="Helical" evidence="7">
    <location>
        <begin position="90"/>
        <end position="114"/>
    </location>
</feature>
<protein>
    <recommendedName>
        <fullName evidence="7">TVP38/TMEM64 family membrane protein</fullName>
    </recommendedName>
</protein>
<feature type="transmembrane region" description="Helical" evidence="7">
    <location>
        <begin position="61"/>
        <end position="83"/>
    </location>
</feature>
<keyword evidence="5 7" id="KW-1133">Transmembrane helix</keyword>
<evidence type="ECO:0000256" key="4">
    <source>
        <dbReference type="ARBA" id="ARBA00022692"/>
    </source>
</evidence>
<dbReference type="InterPro" id="IPR015414">
    <property type="entry name" value="TMEM64"/>
</dbReference>
<feature type="transmembrane region" description="Helical" evidence="7">
    <location>
        <begin position="200"/>
        <end position="219"/>
    </location>
</feature>
<reference evidence="9 10" key="1">
    <citation type="submission" date="2019-03" db="EMBL/GenBank/DDBJ databases">
        <title>Draft genome sequences of novel Actinobacteria.</title>
        <authorList>
            <person name="Sahin N."/>
            <person name="Ay H."/>
            <person name="Saygin H."/>
        </authorList>
    </citation>
    <scope>NUCLEOTIDE SEQUENCE [LARGE SCALE GENOMIC DNA]</scope>
    <source>
        <strain evidence="9 10">16K404</strain>
    </source>
</reference>
<evidence type="ECO:0000256" key="2">
    <source>
        <dbReference type="ARBA" id="ARBA00008640"/>
    </source>
</evidence>
<proteinExistence type="inferred from homology"/>
<dbReference type="PANTHER" id="PTHR12677:SF59">
    <property type="entry name" value="GOLGI APPARATUS MEMBRANE PROTEIN TVP38-RELATED"/>
    <property type="match status" value="1"/>
</dbReference>
<gene>
    <name evidence="9" type="ORF">E1161_04910</name>
</gene>
<evidence type="ECO:0000256" key="3">
    <source>
        <dbReference type="ARBA" id="ARBA00022475"/>
    </source>
</evidence>
<comment type="subcellular location">
    <subcellularLocation>
        <location evidence="1 7">Cell membrane</location>
        <topology evidence="1 7">Multi-pass membrane protein</topology>
    </subcellularLocation>
</comment>
<comment type="caution">
    <text evidence="9">The sequence shown here is derived from an EMBL/GenBank/DDBJ whole genome shotgun (WGS) entry which is preliminary data.</text>
</comment>
<organism evidence="9 10">
    <name type="scientific">Saccharopolyspora aridisoli</name>
    <dbReference type="NCBI Taxonomy" id="2530385"/>
    <lineage>
        <taxon>Bacteria</taxon>
        <taxon>Bacillati</taxon>
        <taxon>Actinomycetota</taxon>
        <taxon>Actinomycetes</taxon>
        <taxon>Pseudonocardiales</taxon>
        <taxon>Pseudonocardiaceae</taxon>
        <taxon>Saccharopolyspora</taxon>
    </lineage>
</organism>
<dbReference type="EMBL" id="SMKV01000004">
    <property type="protein sequence ID" value="TDC95516.1"/>
    <property type="molecule type" value="Genomic_DNA"/>
</dbReference>
<feature type="domain" description="VTT" evidence="8">
    <location>
        <begin position="78"/>
        <end position="192"/>
    </location>
</feature>
<dbReference type="Pfam" id="PF09335">
    <property type="entry name" value="VTT_dom"/>
    <property type="match status" value="1"/>
</dbReference>
<dbReference type="OrthoDB" id="5242213at2"/>
<keyword evidence="4 7" id="KW-0812">Transmembrane</keyword>
<keyword evidence="6 7" id="KW-0472">Membrane</keyword>